<organism evidence="1 2">
    <name type="scientific">Trichinella spiralis</name>
    <name type="common">Trichina worm</name>
    <dbReference type="NCBI Taxonomy" id="6334"/>
    <lineage>
        <taxon>Eukaryota</taxon>
        <taxon>Metazoa</taxon>
        <taxon>Ecdysozoa</taxon>
        <taxon>Nematoda</taxon>
        <taxon>Enoplea</taxon>
        <taxon>Dorylaimia</taxon>
        <taxon>Trichinellida</taxon>
        <taxon>Trichinellidae</taxon>
        <taxon>Trichinella</taxon>
    </lineage>
</organism>
<protein>
    <submittedName>
        <fullName evidence="1">Uncharacterized protein</fullName>
    </submittedName>
</protein>
<name>A0A0V1AJU2_TRISP</name>
<comment type="caution">
    <text evidence="1">The sequence shown here is derived from an EMBL/GenBank/DDBJ whole genome shotgun (WGS) entry which is preliminary data.</text>
</comment>
<dbReference type="AlphaFoldDB" id="A0A0V1AJU2"/>
<accession>A0A0V1AJU2</accession>
<dbReference type="EMBL" id="JYDH01001333">
    <property type="protein sequence ID" value="KRY24910.1"/>
    <property type="molecule type" value="Genomic_DNA"/>
</dbReference>
<sequence length="46" mass="5539">MWFYSTILQYITIGAVHCFLSAFEHRNTFLILPECSLKMFLVRKRI</sequence>
<evidence type="ECO:0000313" key="1">
    <source>
        <dbReference type="EMBL" id="KRY24910.1"/>
    </source>
</evidence>
<dbReference type="InParanoid" id="A0A0V1AJU2"/>
<dbReference type="Proteomes" id="UP000054776">
    <property type="component" value="Unassembled WGS sequence"/>
</dbReference>
<gene>
    <name evidence="1" type="ORF">T01_4526</name>
</gene>
<reference evidence="1 2" key="1">
    <citation type="submission" date="2015-01" db="EMBL/GenBank/DDBJ databases">
        <title>Evolution of Trichinella species and genotypes.</title>
        <authorList>
            <person name="Korhonen P.K."/>
            <person name="Edoardo P."/>
            <person name="Giuseppe L.R."/>
            <person name="Gasser R.B."/>
        </authorList>
    </citation>
    <scope>NUCLEOTIDE SEQUENCE [LARGE SCALE GENOMIC DNA]</scope>
    <source>
        <strain evidence="1">ISS3</strain>
    </source>
</reference>
<evidence type="ECO:0000313" key="2">
    <source>
        <dbReference type="Proteomes" id="UP000054776"/>
    </source>
</evidence>
<keyword evidence="2" id="KW-1185">Reference proteome</keyword>
<proteinExistence type="predicted"/>